<keyword evidence="2" id="KW-1185">Reference proteome</keyword>
<comment type="caution">
    <text evidence="1">The sequence shown here is derived from an EMBL/GenBank/DDBJ whole genome shotgun (WGS) entry which is preliminary data.</text>
</comment>
<evidence type="ECO:0000313" key="1">
    <source>
        <dbReference type="EMBL" id="KAJ3807170.1"/>
    </source>
</evidence>
<reference evidence="1" key="1">
    <citation type="submission" date="2022-09" db="EMBL/GenBank/DDBJ databases">
        <title>A Global Phylogenomic Analysis of the Shiitake Genus Lentinula.</title>
        <authorList>
            <consortium name="DOE Joint Genome Institute"/>
            <person name="Sierra-Patev S."/>
            <person name="Min B."/>
            <person name="Naranjo-Ortiz M."/>
            <person name="Looney B."/>
            <person name="Konkel Z."/>
            <person name="Slot J.C."/>
            <person name="Sakamoto Y."/>
            <person name="Steenwyk J.L."/>
            <person name="Rokas A."/>
            <person name="Carro J."/>
            <person name="Camarero S."/>
            <person name="Ferreira P."/>
            <person name="Molpeceres G."/>
            <person name="Ruiz-Duenas F.J."/>
            <person name="Serrano A."/>
            <person name="Henrissat B."/>
            <person name="Drula E."/>
            <person name="Hughes K.W."/>
            <person name="Mata J.L."/>
            <person name="Ishikawa N.K."/>
            <person name="Vargas-Isla R."/>
            <person name="Ushijima S."/>
            <person name="Smith C.A."/>
            <person name="Ahrendt S."/>
            <person name="Andreopoulos W."/>
            <person name="He G."/>
            <person name="Labutti K."/>
            <person name="Lipzen A."/>
            <person name="Ng V."/>
            <person name="Riley R."/>
            <person name="Sandor L."/>
            <person name="Barry K."/>
            <person name="Martinez A.T."/>
            <person name="Xiao Y."/>
            <person name="Gibbons J.G."/>
            <person name="Terashima K."/>
            <person name="Grigoriev I.V."/>
            <person name="Hibbett D.S."/>
        </authorList>
    </citation>
    <scope>NUCLEOTIDE SEQUENCE</scope>
    <source>
        <strain evidence="1">TMI1499</strain>
    </source>
</reference>
<accession>A0ACC1TQX0</accession>
<dbReference type="EMBL" id="MU795333">
    <property type="protein sequence ID" value="KAJ3807170.1"/>
    <property type="molecule type" value="Genomic_DNA"/>
</dbReference>
<protein>
    <submittedName>
        <fullName evidence="1">Uncharacterized protein</fullName>
    </submittedName>
</protein>
<evidence type="ECO:0000313" key="2">
    <source>
        <dbReference type="Proteomes" id="UP001163835"/>
    </source>
</evidence>
<name>A0ACC1TQX0_9AGAR</name>
<organism evidence="1 2">
    <name type="scientific">Lentinula aff. lateritia</name>
    <dbReference type="NCBI Taxonomy" id="2804960"/>
    <lineage>
        <taxon>Eukaryota</taxon>
        <taxon>Fungi</taxon>
        <taxon>Dikarya</taxon>
        <taxon>Basidiomycota</taxon>
        <taxon>Agaricomycotina</taxon>
        <taxon>Agaricomycetes</taxon>
        <taxon>Agaricomycetidae</taxon>
        <taxon>Agaricales</taxon>
        <taxon>Marasmiineae</taxon>
        <taxon>Omphalotaceae</taxon>
        <taxon>Lentinula</taxon>
    </lineage>
</organism>
<proteinExistence type="predicted"/>
<gene>
    <name evidence="1" type="ORF">F5876DRAFT_79962</name>
</gene>
<sequence length="337" mass="37295">MVQALADVDSSSEGDRILHRSYLSDRLSLTEFSVAVSFGPELKAFNALQLIGLIGSISVLVTALFSSVPHQATWYNFFISWTVFCASYLLLFFAGHAYDGDPELSLCIAQSSLTYAASPFSAACSLAMVIQLYINIQTSLTGRSVRGKQYWRIVLMITPYVIFTTLIIESLSLSLSTPNAKFSAVSYCSLENHIPGRITAALVVILVVPMLVLNLLIYLSFRKHWTFLQKGNYTSMFVRVSAFTLFGIASVIVGLLFFLLAFIGAGNSNKGLVELDIILSMMPIAAVVIFGSHKDLLDVCLYYWRKYDGRQISGAKAEKPLPPVPRVRVEYHIDPIE</sequence>
<dbReference type="Proteomes" id="UP001163835">
    <property type="component" value="Unassembled WGS sequence"/>
</dbReference>